<feature type="transmembrane region" description="Helical" evidence="2">
    <location>
        <begin position="17"/>
        <end position="37"/>
    </location>
</feature>
<keyword evidence="2" id="KW-1133">Transmembrane helix</keyword>
<keyword evidence="2" id="KW-0812">Transmembrane</keyword>
<feature type="region of interest" description="Disordered" evidence="1">
    <location>
        <begin position="37"/>
        <end position="74"/>
    </location>
</feature>
<organism evidence="3 4">
    <name type="scientific">Streptomyces taklimakanensis</name>
    <dbReference type="NCBI Taxonomy" id="2569853"/>
    <lineage>
        <taxon>Bacteria</taxon>
        <taxon>Bacillati</taxon>
        <taxon>Actinomycetota</taxon>
        <taxon>Actinomycetes</taxon>
        <taxon>Kitasatosporales</taxon>
        <taxon>Streptomycetaceae</taxon>
        <taxon>Streptomyces</taxon>
    </lineage>
</organism>
<keyword evidence="2" id="KW-0472">Membrane</keyword>
<evidence type="ECO:0000313" key="4">
    <source>
        <dbReference type="Proteomes" id="UP000473014"/>
    </source>
</evidence>
<accession>A0A6G2BA73</accession>
<comment type="caution">
    <text evidence="3">The sequence shown here is derived from an EMBL/GenBank/DDBJ whole genome shotgun (WGS) entry which is preliminary data.</text>
</comment>
<keyword evidence="4" id="KW-1185">Reference proteome</keyword>
<gene>
    <name evidence="3" type="ORF">F0L17_08520</name>
</gene>
<protein>
    <submittedName>
        <fullName evidence="3">Uncharacterized protein</fullName>
    </submittedName>
</protein>
<dbReference type="EMBL" id="WIXO01000001">
    <property type="protein sequence ID" value="MTE19171.1"/>
    <property type="molecule type" value="Genomic_DNA"/>
</dbReference>
<dbReference type="Proteomes" id="UP000473014">
    <property type="component" value="Unassembled WGS sequence"/>
</dbReference>
<proteinExistence type="predicted"/>
<dbReference type="AlphaFoldDB" id="A0A6G2BA73"/>
<evidence type="ECO:0000256" key="1">
    <source>
        <dbReference type="SAM" id="MobiDB-lite"/>
    </source>
</evidence>
<name>A0A6G2BA73_9ACTN</name>
<dbReference type="RefSeq" id="WP_155070594.1">
    <property type="nucleotide sequence ID" value="NZ_WIXO01000001.1"/>
</dbReference>
<reference evidence="3 4" key="1">
    <citation type="submission" date="2019-11" db="EMBL/GenBank/DDBJ databases">
        <authorList>
            <person name="Yuan L."/>
        </authorList>
    </citation>
    <scope>NUCLEOTIDE SEQUENCE [LARGE SCALE GENOMIC DNA]</scope>
    <source>
        <strain evidence="3 4">TRM43335</strain>
    </source>
</reference>
<evidence type="ECO:0000256" key="2">
    <source>
        <dbReference type="SAM" id="Phobius"/>
    </source>
</evidence>
<sequence>MDIAAQWRRPSGRRQPIADAAVAAVLAVGGLVLAGTVTSKPPPGADTVSSDALPPGPRRAAADGSGGYAARAVR</sequence>
<evidence type="ECO:0000313" key="3">
    <source>
        <dbReference type="EMBL" id="MTE19171.1"/>
    </source>
</evidence>